<evidence type="ECO:0000313" key="3">
    <source>
        <dbReference type="Proteomes" id="UP001218188"/>
    </source>
</evidence>
<feature type="compositionally biased region" description="Basic residues" evidence="1">
    <location>
        <begin position="460"/>
        <end position="473"/>
    </location>
</feature>
<comment type="caution">
    <text evidence="2">The sequence shown here is derived from an EMBL/GenBank/DDBJ whole genome shotgun (WGS) entry which is preliminary data.</text>
</comment>
<feature type="region of interest" description="Disordered" evidence="1">
    <location>
        <begin position="291"/>
        <end position="473"/>
    </location>
</feature>
<gene>
    <name evidence="2" type="ORF">C8F04DRAFT_1401526</name>
</gene>
<proteinExistence type="predicted"/>
<name>A0AAD6SBT2_9AGAR</name>
<feature type="region of interest" description="Disordered" evidence="1">
    <location>
        <begin position="109"/>
        <end position="133"/>
    </location>
</feature>
<sequence>MEGFYSIPSFSGEDDSWNWPTFDTGSDASSSGMYAMGGNSNAASIHHPNFYSVQQQQNPQYQQQYQIPSRNEAQAISMASHADLVMANNTTYIDLLQRYSALTEQHRRLQLSVTQQPPQPASSPSLLSHHSAATSLPSTSPLFTLPGATDLADQKDFPLVRWWDRTSYTKSQSTKKTTTMNSESGKRGGARAAKDINVMHQYLETEDGKSVSGLTAKAMRTHQRTIFREIRKRAPEELPATWGNASLSVVNYHRAEMYKAHPLLRLCQSHWKVDLMAISAYSSWYLKNVKNKQRDSQSDSDSDDNSDQEPSASSVVASSSASTSSSSASGAPLTRTKGPQKRTKHFAPSQQPKKLKPTPPSSSDIPSPSSDAATSSPDPSSDFPSTESSASSPSLSSVSTPSTELPPPAETPTDTAPPNTSISSATTTTTVIVSPIDEEFGPASGPTQRSDAVDAGTASKSRKANKQAKKRATKSSTAENLFYIDYLKSKPPVTPDEFKTLFSQLSPVELKVWTTKRVRNKTVPRKIRKHRLSQRRRASRPDLLLVHDYSAVCRLLDWTCATWAAEMEVIDQLKRRTMPYFSLV</sequence>
<feature type="compositionally biased region" description="Acidic residues" evidence="1">
    <location>
        <begin position="298"/>
        <end position="307"/>
    </location>
</feature>
<dbReference type="EMBL" id="JARJCM010000183">
    <property type="protein sequence ID" value="KAJ7023771.1"/>
    <property type="molecule type" value="Genomic_DNA"/>
</dbReference>
<feature type="compositionally biased region" description="Low complexity" evidence="1">
    <location>
        <begin position="361"/>
        <end position="403"/>
    </location>
</feature>
<dbReference type="Proteomes" id="UP001218188">
    <property type="component" value="Unassembled WGS sequence"/>
</dbReference>
<organism evidence="2 3">
    <name type="scientific">Mycena alexandri</name>
    <dbReference type="NCBI Taxonomy" id="1745969"/>
    <lineage>
        <taxon>Eukaryota</taxon>
        <taxon>Fungi</taxon>
        <taxon>Dikarya</taxon>
        <taxon>Basidiomycota</taxon>
        <taxon>Agaricomycotina</taxon>
        <taxon>Agaricomycetes</taxon>
        <taxon>Agaricomycetidae</taxon>
        <taxon>Agaricales</taxon>
        <taxon>Marasmiineae</taxon>
        <taxon>Mycenaceae</taxon>
        <taxon>Mycena</taxon>
    </lineage>
</organism>
<feature type="compositionally biased region" description="Low complexity" evidence="1">
    <location>
        <begin position="411"/>
        <end position="435"/>
    </location>
</feature>
<dbReference type="AlphaFoldDB" id="A0AAD6SBT2"/>
<evidence type="ECO:0000313" key="2">
    <source>
        <dbReference type="EMBL" id="KAJ7023771.1"/>
    </source>
</evidence>
<feature type="compositionally biased region" description="Low complexity" evidence="1">
    <location>
        <begin position="122"/>
        <end position="133"/>
    </location>
</feature>
<evidence type="ECO:0000256" key="1">
    <source>
        <dbReference type="SAM" id="MobiDB-lite"/>
    </source>
</evidence>
<protein>
    <submittedName>
        <fullName evidence="2">Uncharacterized protein</fullName>
    </submittedName>
</protein>
<feature type="compositionally biased region" description="Low complexity" evidence="1">
    <location>
        <begin position="311"/>
        <end position="329"/>
    </location>
</feature>
<reference evidence="2" key="1">
    <citation type="submission" date="2023-03" db="EMBL/GenBank/DDBJ databases">
        <title>Massive genome expansion in bonnet fungi (Mycena s.s.) driven by repeated elements and novel gene families across ecological guilds.</title>
        <authorList>
            <consortium name="Lawrence Berkeley National Laboratory"/>
            <person name="Harder C.B."/>
            <person name="Miyauchi S."/>
            <person name="Viragh M."/>
            <person name="Kuo A."/>
            <person name="Thoen E."/>
            <person name="Andreopoulos B."/>
            <person name="Lu D."/>
            <person name="Skrede I."/>
            <person name="Drula E."/>
            <person name="Henrissat B."/>
            <person name="Morin E."/>
            <person name="Kohler A."/>
            <person name="Barry K."/>
            <person name="LaButti K."/>
            <person name="Morin E."/>
            <person name="Salamov A."/>
            <person name="Lipzen A."/>
            <person name="Mereny Z."/>
            <person name="Hegedus B."/>
            <person name="Baldrian P."/>
            <person name="Stursova M."/>
            <person name="Weitz H."/>
            <person name="Taylor A."/>
            <person name="Grigoriev I.V."/>
            <person name="Nagy L.G."/>
            <person name="Martin F."/>
            <person name="Kauserud H."/>
        </authorList>
    </citation>
    <scope>NUCLEOTIDE SEQUENCE</scope>
    <source>
        <strain evidence="2">CBHHK200</strain>
    </source>
</reference>
<keyword evidence="3" id="KW-1185">Reference proteome</keyword>
<accession>A0AAD6SBT2</accession>